<accession>A0A369KPV6</accession>
<dbReference type="Proteomes" id="UP000253934">
    <property type="component" value="Unassembled WGS sequence"/>
</dbReference>
<evidence type="ECO:0000313" key="5">
    <source>
        <dbReference type="EMBL" id="RDB36641.1"/>
    </source>
</evidence>
<reference evidence="5" key="1">
    <citation type="submission" date="2018-04" db="EMBL/GenBank/DDBJ databases">
        <title>Draft genome sequence of the Candidatus Spirobacillus cienkowskii, a pathogen of freshwater Daphnia species, reconstructed from hemolymph metagenomic reads.</title>
        <authorList>
            <person name="Bresciani L."/>
            <person name="Lemos L.N."/>
            <person name="Wale N."/>
            <person name="Lin J.Y."/>
            <person name="Fernandes G.R."/>
            <person name="Duffy M.A."/>
            <person name="Rodrigues J.M."/>
        </authorList>
    </citation>
    <scope>NUCLEOTIDE SEQUENCE [LARGE SCALE GENOMIC DNA]</scope>
    <source>
        <strain evidence="5">Binning01</strain>
    </source>
</reference>
<dbReference type="GO" id="GO:0006430">
    <property type="term" value="P:lysyl-tRNA aminoacylation"/>
    <property type="evidence" value="ECO:0007669"/>
    <property type="project" value="InterPro"/>
</dbReference>
<keyword evidence="3" id="KW-0067">ATP-binding</keyword>
<evidence type="ECO:0000256" key="3">
    <source>
        <dbReference type="ARBA" id="ARBA00022840"/>
    </source>
</evidence>
<evidence type="ECO:0000256" key="1">
    <source>
        <dbReference type="ARBA" id="ARBA00022598"/>
    </source>
</evidence>
<dbReference type="GO" id="GO:0000049">
    <property type="term" value="F:tRNA binding"/>
    <property type="evidence" value="ECO:0007669"/>
    <property type="project" value="TreeGrafter"/>
</dbReference>
<dbReference type="InterPro" id="IPR006195">
    <property type="entry name" value="aa-tRNA-synth_II"/>
</dbReference>
<evidence type="ECO:0000256" key="2">
    <source>
        <dbReference type="ARBA" id="ARBA00022741"/>
    </source>
</evidence>
<dbReference type="InterPro" id="IPR004364">
    <property type="entry name" value="Aa-tRNA-synt_II"/>
</dbReference>
<dbReference type="InterPro" id="IPR018149">
    <property type="entry name" value="Lys-tRNA-synth_II_C"/>
</dbReference>
<dbReference type="GO" id="GO:0005829">
    <property type="term" value="C:cytosol"/>
    <property type="evidence" value="ECO:0007669"/>
    <property type="project" value="TreeGrafter"/>
</dbReference>
<evidence type="ECO:0000313" key="6">
    <source>
        <dbReference type="Proteomes" id="UP000253934"/>
    </source>
</evidence>
<name>A0A369KPV6_9BACT</name>
<dbReference type="AlphaFoldDB" id="A0A369KPV6"/>
<dbReference type="GO" id="GO:0004824">
    <property type="term" value="F:lysine-tRNA ligase activity"/>
    <property type="evidence" value="ECO:0007669"/>
    <property type="project" value="InterPro"/>
</dbReference>
<feature type="domain" description="Aminoacyl-transfer RNA synthetases class-II family profile" evidence="4">
    <location>
        <begin position="158"/>
        <end position="469"/>
    </location>
</feature>
<dbReference type="Gene3D" id="3.30.930.10">
    <property type="entry name" value="Bira Bifunctional Protein, Domain 2"/>
    <property type="match status" value="1"/>
</dbReference>
<organism evidence="5 6">
    <name type="scientific">Spirobacillus cienkowskii</name>
    <dbReference type="NCBI Taxonomy" id="495820"/>
    <lineage>
        <taxon>Bacteria</taxon>
        <taxon>Pseudomonadati</taxon>
        <taxon>Bdellovibrionota</taxon>
        <taxon>Oligoflexia</taxon>
        <taxon>Silvanigrellales</taxon>
        <taxon>Spirobacillus</taxon>
    </lineage>
</organism>
<gene>
    <name evidence="5" type="ORF">DCC88_04235</name>
</gene>
<protein>
    <recommendedName>
        <fullName evidence="4">Aminoacyl-transfer RNA synthetases class-II family profile domain-containing protein</fullName>
    </recommendedName>
</protein>
<comment type="caution">
    <text evidence="5">The sequence shown here is derived from an EMBL/GenBank/DDBJ whole genome shotgun (WGS) entry which is preliminary data.</text>
</comment>
<keyword evidence="1" id="KW-0436">Ligase</keyword>
<dbReference type="EMBL" id="QOVW01000058">
    <property type="protein sequence ID" value="RDB36641.1"/>
    <property type="molecule type" value="Genomic_DNA"/>
</dbReference>
<dbReference type="Pfam" id="PF00152">
    <property type="entry name" value="tRNA-synt_2"/>
    <property type="match status" value="1"/>
</dbReference>
<dbReference type="PRINTS" id="PR00982">
    <property type="entry name" value="TRNASYNTHLYS"/>
</dbReference>
<dbReference type="PROSITE" id="PS50862">
    <property type="entry name" value="AA_TRNA_LIGASE_II"/>
    <property type="match status" value="1"/>
</dbReference>
<sequence>MSFKNKYILTLQQLFELKKVSAVPERVAAGRVFFIDDTMGLCDATGAIFPISLSENLKGEPLNHGDSITFKCKIIKNTPEKNTSSTYNESVSIQLIDILQHNPCKAEWLNTVIPNPLPDKQFIQISHYPNQLEAKFFNSATTKRAKLIKQRNRGLDRVKQFFCNRGFIYIDTPTLVPSGGIEEYLHPFKTHYTDHRGKVWPLELPTSPEFALKKIMTEGFEKVFQLSRAYRNNGEVSKLHEPEFVMLEWYRSQGKLTDIMFDTEKLVTTLAEFLGSAREIPKQWPRFRVDQLFLNILSIHLEEVQERNSFLKIAQPLSPSITDHDDWNTIFCKLFMEKIEPFLAKQKACFVTHYPIQMGALAKAEGTQIINNTSAESFFVERMEAFLYGIEICNGYQELNDCDILSARFHKTLSARSELVADPMFENAMKFGMPPCSGNALGIDRLLAILLEQLSISQLYAIPFLSQFPKNTVAWE</sequence>
<dbReference type="InterPro" id="IPR045864">
    <property type="entry name" value="aa-tRNA-synth_II/BPL/LPL"/>
</dbReference>
<dbReference type="GO" id="GO:0005524">
    <property type="term" value="F:ATP binding"/>
    <property type="evidence" value="ECO:0007669"/>
    <property type="project" value="UniProtKB-KW"/>
</dbReference>
<dbReference type="SUPFAM" id="SSF55681">
    <property type="entry name" value="Class II aaRS and biotin synthetases"/>
    <property type="match status" value="1"/>
</dbReference>
<proteinExistence type="predicted"/>
<dbReference type="PANTHER" id="PTHR42918:SF6">
    <property type="entry name" value="ELONGATION FACTOR P--(R)-BETA-LYSINE LIGASE"/>
    <property type="match status" value="1"/>
</dbReference>
<keyword evidence="6" id="KW-1185">Reference proteome</keyword>
<evidence type="ECO:0000259" key="4">
    <source>
        <dbReference type="PROSITE" id="PS50862"/>
    </source>
</evidence>
<keyword evidence="2" id="KW-0547">Nucleotide-binding</keyword>
<dbReference type="PANTHER" id="PTHR42918">
    <property type="entry name" value="LYSYL-TRNA SYNTHETASE"/>
    <property type="match status" value="1"/>
</dbReference>